<reference evidence="4 5" key="1">
    <citation type="submission" date="2018-12" db="EMBL/GenBank/DDBJ databases">
        <title>The genome sequences of Variovorax guangxiensis DSM 27352.</title>
        <authorList>
            <person name="Gao J."/>
            <person name="Sun J."/>
        </authorList>
    </citation>
    <scope>NUCLEOTIDE SEQUENCE [LARGE SCALE GENOMIC DNA]</scope>
    <source>
        <strain evidence="4 5">DSM 27352</strain>
    </source>
</reference>
<gene>
    <name evidence="4" type="ORF">EJP67_14985</name>
</gene>
<dbReference type="GO" id="GO:0044281">
    <property type="term" value="P:small molecule metabolic process"/>
    <property type="evidence" value="ECO:0007669"/>
    <property type="project" value="UniProtKB-ARBA"/>
</dbReference>
<dbReference type="PANTHER" id="PTHR42796:SF7">
    <property type="entry name" value="2-DEHYDRO-3-DEOXY-D-ARABINONATE DEHYDRATASE"/>
    <property type="match status" value="1"/>
</dbReference>
<dbReference type="Proteomes" id="UP000281118">
    <property type="component" value="Unassembled WGS sequence"/>
</dbReference>
<protein>
    <submittedName>
        <fullName evidence="4">Fumarylacetoacetate hydrolase</fullName>
    </submittedName>
</protein>
<dbReference type="PANTHER" id="PTHR42796">
    <property type="entry name" value="FUMARYLACETOACETATE HYDROLASE DOMAIN-CONTAINING PROTEIN 2A-RELATED"/>
    <property type="match status" value="1"/>
</dbReference>
<evidence type="ECO:0000256" key="1">
    <source>
        <dbReference type="ARBA" id="ARBA00010211"/>
    </source>
</evidence>
<dbReference type="GO" id="GO:0016787">
    <property type="term" value="F:hydrolase activity"/>
    <property type="evidence" value="ECO:0007669"/>
    <property type="project" value="UniProtKB-KW"/>
</dbReference>
<organism evidence="4 5">
    <name type="scientific">Variovorax guangxiensis</name>
    <dbReference type="NCBI Taxonomy" id="1775474"/>
    <lineage>
        <taxon>Bacteria</taxon>
        <taxon>Pseudomonadati</taxon>
        <taxon>Pseudomonadota</taxon>
        <taxon>Betaproteobacteria</taxon>
        <taxon>Burkholderiales</taxon>
        <taxon>Comamonadaceae</taxon>
        <taxon>Variovorax</taxon>
    </lineage>
</organism>
<dbReference type="Pfam" id="PF01557">
    <property type="entry name" value="FAA_hydrolase"/>
    <property type="match status" value="1"/>
</dbReference>
<dbReference type="InterPro" id="IPR011234">
    <property type="entry name" value="Fumarylacetoacetase-like_C"/>
</dbReference>
<evidence type="ECO:0000313" key="5">
    <source>
        <dbReference type="Proteomes" id="UP000281118"/>
    </source>
</evidence>
<evidence type="ECO:0000259" key="3">
    <source>
        <dbReference type="Pfam" id="PF01557"/>
    </source>
</evidence>
<accession>A0A433ML24</accession>
<dbReference type="InterPro" id="IPR036663">
    <property type="entry name" value="Fumarylacetoacetase_C_sf"/>
</dbReference>
<dbReference type="AlphaFoldDB" id="A0A433ML24"/>
<sequence length="393" mass="41225">MPLDLSTSSSLPRDAGRATLVGRLWHPGVGPVLVAVHEGGLHDLSKLAPTMSDLLEGNTPPAEAVRAALRSAPRIAALDEALANSDEAARDTGRPWLLAPCDLQAIKASGVTFVASLLERVIEEQARGDASKAEATRAAIGSVLGDNLADIVPGSPEAMKVKEVLIAQGAWSQYLEVGIGPDAEIFTKAPVLSAVGTGADVGIHPGSAWNNPEPEVVLAVNSRGETLGAALGNDVNLRDFEGRSALLLGKAKDNNASCAIGPFIRLFDEHFGIADVRRITVELEVTGPEGFTLEGSSSLSKISRDPLDLVAQTIGANHAYPDGFMLFLGTMFAPTQDRHGPGQGFTHVVGDRVRIAAPELGALVNRVMHSDKAPMWTFGISALMRNLAARGLL</sequence>
<keyword evidence="2" id="KW-0479">Metal-binding</keyword>
<proteinExistence type="inferred from homology"/>
<feature type="domain" description="Fumarylacetoacetase-like C-terminal" evidence="3">
    <location>
        <begin position="190"/>
        <end position="367"/>
    </location>
</feature>
<comment type="similarity">
    <text evidence="1">Belongs to the FAH family.</text>
</comment>
<dbReference type="RefSeq" id="WP_126022492.1">
    <property type="nucleotide sequence ID" value="NZ_RXFT01000005.1"/>
</dbReference>
<dbReference type="InterPro" id="IPR051121">
    <property type="entry name" value="FAH"/>
</dbReference>
<dbReference type="GO" id="GO:0046872">
    <property type="term" value="F:metal ion binding"/>
    <property type="evidence" value="ECO:0007669"/>
    <property type="project" value="UniProtKB-KW"/>
</dbReference>
<dbReference type="Gene3D" id="3.90.850.10">
    <property type="entry name" value="Fumarylacetoacetase-like, C-terminal domain"/>
    <property type="match status" value="1"/>
</dbReference>
<evidence type="ECO:0000256" key="2">
    <source>
        <dbReference type="ARBA" id="ARBA00022723"/>
    </source>
</evidence>
<dbReference type="EMBL" id="RXFT01000005">
    <property type="protein sequence ID" value="RUR68364.1"/>
    <property type="molecule type" value="Genomic_DNA"/>
</dbReference>
<dbReference type="SUPFAM" id="SSF56529">
    <property type="entry name" value="FAH"/>
    <property type="match status" value="1"/>
</dbReference>
<comment type="caution">
    <text evidence="4">The sequence shown here is derived from an EMBL/GenBank/DDBJ whole genome shotgun (WGS) entry which is preliminary data.</text>
</comment>
<dbReference type="OrthoDB" id="9779415at2"/>
<name>A0A433ML24_9BURK</name>
<evidence type="ECO:0000313" key="4">
    <source>
        <dbReference type="EMBL" id="RUR68364.1"/>
    </source>
</evidence>
<keyword evidence="4" id="KW-0378">Hydrolase</keyword>